<proteinExistence type="predicted"/>
<name>A0A5C4WXH8_9MICO</name>
<sequence>MRFRDRSDNEEVLVASSPIPKRWPSTQPIYHYTTPQGLLGILESHTIWASEAAGLNDLDEVRNGWDEIERYLEQNDPGGDFGWVLHESVRAANDPSQSVFVACASSRPDDAGQWDRYASGGLGYALEFDTSVAFGVKARSAEPPDWADKFIAESSYLRTSWDYAIYGREELHQHLDLMWTSISTRLKRAQDDPTTAFHKDLRVDSFEAAKSTLAWLSPYGFEHLAYRYKSSGFESEQEVRCTLRIRGAESAVSHRVSPYGITGYVELSGLPNERQFDNIVWEDTDVYKNLRLPLQKVILGPKIDWRTGKTAVERLLRSTGYDNVEVTRSQVNLR</sequence>
<protein>
    <submittedName>
        <fullName evidence="1">DUF2971 domain-containing protein</fullName>
    </submittedName>
</protein>
<organism evidence="1 2">
    <name type="scientific">Brevibacterium sediminis</name>
    <dbReference type="NCBI Taxonomy" id="1857024"/>
    <lineage>
        <taxon>Bacteria</taxon>
        <taxon>Bacillati</taxon>
        <taxon>Actinomycetota</taxon>
        <taxon>Actinomycetes</taxon>
        <taxon>Micrococcales</taxon>
        <taxon>Brevibacteriaceae</taxon>
        <taxon>Brevibacterium</taxon>
    </lineage>
</organism>
<dbReference type="InterPro" id="IPR021352">
    <property type="entry name" value="DUF2971"/>
</dbReference>
<dbReference type="AlphaFoldDB" id="A0A5C4WXH8"/>
<gene>
    <name evidence="1" type="ORF">FHQ09_17350</name>
</gene>
<dbReference type="EMBL" id="VDMQ01000014">
    <property type="protein sequence ID" value="TNM52881.1"/>
    <property type="molecule type" value="Genomic_DNA"/>
</dbReference>
<dbReference type="Pfam" id="PF11185">
    <property type="entry name" value="DUF2971"/>
    <property type="match status" value="1"/>
</dbReference>
<evidence type="ECO:0000313" key="2">
    <source>
        <dbReference type="Proteomes" id="UP000314223"/>
    </source>
</evidence>
<comment type="caution">
    <text evidence="1">The sequence shown here is derived from an EMBL/GenBank/DDBJ whole genome shotgun (WGS) entry which is preliminary data.</text>
</comment>
<reference evidence="1 2" key="1">
    <citation type="submission" date="2019-06" db="EMBL/GenBank/DDBJ databases">
        <authorList>
            <person name="Mardanova A.M."/>
            <person name="Pudova D.S."/>
            <person name="Shagimardanova E.I."/>
            <person name="Gogoleva N.E."/>
            <person name="Lutfullin M.T."/>
            <person name="Hadieva G.F."/>
            <person name="Sharipova M.R."/>
        </authorList>
    </citation>
    <scope>NUCLEOTIDE SEQUENCE [LARGE SCALE GENOMIC DNA]</scope>
    <source>
        <strain evidence="1 2">MG-1</strain>
    </source>
</reference>
<dbReference type="Proteomes" id="UP000314223">
    <property type="component" value="Unassembled WGS sequence"/>
</dbReference>
<accession>A0A5C4WXH8</accession>
<evidence type="ECO:0000313" key="1">
    <source>
        <dbReference type="EMBL" id="TNM52881.1"/>
    </source>
</evidence>